<dbReference type="RefSeq" id="WP_039217346.1">
    <property type="nucleotide sequence ID" value="NZ_JENW01000021.1"/>
</dbReference>
<reference evidence="1 2" key="1">
    <citation type="submission" date="2014-02" db="EMBL/GenBank/DDBJ databases">
        <title>Plasmidome dynamics in the species complex Clostridium novyi sensu lato converts strains of independent lineages into distinctly different pathogens.</title>
        <authorList>
            <person name="Skarin H."/>
            <person name="Segerman B."/>
        </authorList>
    </citation>
    <scope>NUCLEOTIDE SEQUENCE [LARGE SCALE GENOMIC DNA]</scope>
    <source>
        <strain evidence="1 2">ATCC 27606</strain>
    </source>
</reference>
<gene>
    <name evidence="1" type="ORF">Z959_05950</name>
</gene>
<accession>A0AA40M6L4</accession>
<dbReference type="AlphaFoldDB" id="A0AA40M6L4"/>
<organism evidence="1 2">
    <name type="scientific">Clostridium novyi B str. ATCC 27606</name>
    <dbReference type="NCBI Taxonomy" id="1443123"/>
    <lineage>
        <taxon>Bacteria</taxon>
        <taxon>Bacillati</taxon>
        <taxon>Bacillota</taxon>
        <taxon>Clostridia</taxon>
        <taxon>Eubacteriales</taxon>
        <taxon>Clostridiaceae</taxon>
        <taxon>Clostridium</taxon>
    </lineage>
</organism>
<dbReference type="EMBL" id="JENW01000021">
    <property type="protein sequence ID" value="KEI17786.1"/>
    <property type="molecule type" value="Genomic_DNA"/>
</dbReference>
<proteinExistence type="predicted"/>
<dbReference type="Proteomes" id="UP000027770">
    <property type="component" value="Unassembled WGS sequence"/>
</dbReference>
<evidence type="ECO:0000313" key="2">
    <source>
        <dbReference type="Proteomes" id="UP000027770"/>
    </source>
</evidence>
<keyword evidence="2" id="KW-1185">Reference proteome</keyword>
<name>A0AA40M6L4_CLONO</name>
<comment type="caution">
    <text evidence="1">The sequence shown here is derived from an EMBL/GenBank/DDBJ whole genome shotgun (WGS) entry which is preliminary data.</text>
</comment>
<sequence>MKIIVSQNIDGHQPPQNKREQMWLKQHQKELKLAQKNGACPSCGAKLSENSVLFDHGYKYGFECEKCV</sequence>
<evidence type="ECO:0000313" key="1">
    <source>
        <dbReference type="EMBL" id="KEI17786.1"/>
    </source>
</evidence>
<protein>
    <submittedName>
        <fullName evidence="1">Uncharacterized protein</fullName>
    </submittedName>
</protein>